<evidence type="ECO:0000313" key="2">
    <source>
        <dbReference type="EMBL" id="MCP2730607.1"/>
    </source>
</evidence>
<evidence type="ECO:0000313" key="3">
    <source>
        <dbReference type="Proteomes" id="UP001204953"/>
    </source>
</evidence>
<dbReference type="NCBIfam" id="TIGR01901">
    <property type="entry name" value="adhes_NPXG"/>
    <property type="match status" value="1"/>
</dbReference>
<proteinExistence type="predicted"/>
<reference evidence="2" key="1">
    <citation type="submission" date="2022-06" db="EMBL/GenBank/DDBJ databases">
        <title>New cyanobacteria of genus Symplocastrum in benthos of Lake Baikal.</title>
        <authorList>
            <person name="Sorokovikova E."/>
            <person name="Tikhonova I."/>
            <person name="Krasnopeev A."/>
            <person name="Evseev P."/>
            <person name="Gladkikh A."/>
            <person name="Belykh O."/>
        </authorList>
    </citation>
    <scope>NUCLEOTIDE SEQUENCE</scope>
    <source>
        <strain evidence="2">BBK-W-15</strain>
    </source>
</reference>
<gene>
    <name evidence="2" type="ORF">NJ959_19445</name>
</gene>
<accession>A0AAE3KTK0</accession>
<dbReference type="InterPro" id="IPR011050">
    <property type="entry name" value="Pectin_lyase_fold/virulence"/>
</dbReference>
<dbReference type="SMART" id="SM00912">
    <property type="entry name" value="Haemagg_act"/>
    <property type="match status" value="1"/>
</dbReference>
<keyword evidence="3" id="KW-1185">Reference proteome</keyword>
<dbReference type="Gene3D" id="2.160.20.10">
    <property type="entry name" value="Single-stranded right-handed beta-helix, Pectin lyase-like"/>
    <property type="match status" value="1"/>
</dbReference>
<comment type="caution">
    <text evidence="2">The sequence shown here is derived from an EMBL/GenBank/DDBJ whole genome shotgun (WGS) entry which is preliminary data.</text>
</comment>
<dbReference type="InterPro" id="IPR008638">
    <property type="entry name" value="FhaB/CdiA-like_TPS"/>
</dbReference>
<dbReference type="AlphaFoldDB" id="A0AAE3KTK0"/>
<dbReference type="Pfam" id="PF18886">
    <property type="entry name" value="DUF5649"/>
    <property type="match status" value="1"/>
</dbReference>
<dbReference type="Pfam" id="PF05860">
    <property type="entry name" value="TPS"/>
    <property type="match status" value="1"/>
</dbReference>
<dbReference type="InterPro" id="IPR012334">
    <property type="entry name" value="Pectin_lyas_fold"/>
</dbReference>
<evidence type="ECO:0000259" key="1">
    <source>
        <dbReference type="SMART" id="SM00912"/>
    </source>
</evidence>
<dbReference type="Proteomes" id="UP001204953">
    <property type="component" value="Unassembled WGS sequence"/>
</dbReference>
<protein>
    <submittedName>
        <fullName evidence="2">Filamentous hemagglutinin N-terminal domain-containing protein</fullName>
    </submittedName>
</protein>
<dbReference type="EMBL" id="JAMZMM010000221">
    <property type="protein sequence ID" value="MCP2730607.1"/>
    <property type="molecule type" value="Genomic_DNA"/>
</dbReference>
<dbReference type="SUPFAM" id="SSF51126">
    <property type="entry name" value="Pectin lyase-like"/>
    <property type="match status" value="1"/>
</dbReference>
<feature type="non-terminal residue" evidence="2">
    <location>
        <position position="627"/>
    </location>
</feature>
<organism evidence="2 3">
    <name type="scientific">Limnofasciculus baicalensis BBK-W-15</name>
    <dbReference type="NCBI Taxonomy" id="2699891"/>
    <lineage>
        <taxon>Bacteria</taxon>
        <taxon>Bacillati</taxon>
        <taxon>Cyanobacteriota</taxon>
        <taxon>Cyanophyceae</taxon>
        <taxon>Coleofasciculales</taxon>
        <taxon>Coleofasciculaceae</taxon>
        <taxon>Limnofasciculus</taxon>
        <taxon>Limnofasciculus baicalensis</taxon>
    </lineage>
</organism>
<feature type="domain" description="Filamentous haemagglutinin FhaB/tRNA nuclease CdiA-like TPS" evidence="1">
    <location>
        <begin position="38"/>
        <end position="152"/>
    </location>
</feature>
<sequence>MKTITLLKAAITGFWLWVFAFGTSPFLKAVVVAQPIVSAPDGTGTIVTPDGQRLDISGGTLSKDGANLFHSFQQLGLDANQIANFLSNPQIQNILGRVVGGDASIINGLIQVTGGNSNLYLMNPAGMVFGPNASLNVNGDFIATTASGIGFGDNNWFNALGTNDYQSLVGNPNQFAFDLAQHGAIINAGDLAVAEGKNISLIGSSVINTGKLTASGGTITIAAVPGTSRVKMSQKGQLLSLEFEAPRDKDGLVLPVTGKNLPELLTGAGKNVETGVRVTQGGEVQLKASGAIVPNETGVAIVTGDIDTSNSAITKVGGEINVIGNKVGLIGGNLDASGGSGGGNVRVGGGYKGQGTIPNAAVTYISNDSTIKADATDRGNGGEGIVWSNTTSRIHGNISARGGVNSGNGGFVETSSSGFLEVTSTPDITAPVGLGGSWLIDPRNITINSAVNSGSGAAPNFTASADNAVLNIDTLKAALTGGASVTISTGATGSQDGNITLASDLDFNGKGTNTLTLQAAKNIVLNGQIFDSTAGGDSLNLSLNATGGSVTLNQNISTGSGTLSITSNGAITQGASSTLTIGGTTTLAAGAANNITLDNAANNFSTVAVTTGNNVNLRDSNAIVLGT</sequence>
<dbReference type="InterPro" id="IPR043709">
    <property type="entry name" value="DUF5649"/>
</dbReference>
<name>A0AAE3KTK0_9CYAN</name>